<keyword evidence="1" id="KW-1133">Transmembrane helix</keyword>
<evidence type="ECO:0000313" key="3">
    <source>
        <dbReference type="Proteomes" id="UP000233435"/>
    </source>
</evidence>
<dbReference type="AlphaFoldDB" id="A0A2N3HN04"/>
<sequence length="125" mass="14315">MKKWSILIVLCVVVVIIGYRYIYQDHRDIATETSIYKLTASDISNEFAINPMSSENKYLNKTIEVSGSISDKNPQNITIDGKVFCQFSNKIQTDLKTDQIKIKGRFIGYDDLLEQVKLDQCTIID</sequence>
<keyword evidence="1" id="KW-0812">Transmembrane</keyword>
<dbReference type="RefSeq" id="WP_106658617.1">
    <property type="nucleotide sequence ID" value="NZ_PJEO01000014.1"/>
</dbReference>
<reference evidence="2 3" key="1">
    <citation type="submission" date="2017-12" db="EMBL/GenBank/DDBJ databases">
        <title>Confluentibacter flavum sp. nov., isolated from the saline lake.</title>
        <authorList>
            <person name="Yu L."/>
        </authorList>
    </citation>
    <scope>NUCLEOTIDE SEQUENCE [LARGE SCALE GENOMIC DNA]</scope>
    <source>
        <strain evidence="2 3">3B</strain>
    </source>
</reference>
<proteinExistence type="predicted"/>
<organism evidence="2 3">
    <name type="scientific">Confluentibacter flavum</name>
    <dbReference type="NCBI Taxonomy" id="1909700"/>
    <lineage>
        <taxon>Bacteria</taxon>
        <taxon>Pseudomonadati</taxon>
        <taxon>Bacteroidota</taxon>
        <taxon>Flavobacteriia</taxon>
        <taxon>Flavobacteriales</taxon>
        <taxon>Flavobacteriaceae</taxon>
        <taxon>Confluentibacter</taxon>
    </lineage>
</organism>
<dbReference type="Proteomes" id="UP000233435">
    <property type="component" value="Unassembled WGS sequence"/>
</dbReference>
<dbReference type="OrthoDB" id="1449127at2"/>
<dbReference type="Pfam" id="PF12869">
    <property type="entry name" value="tRNA_anti-like"/>
    <property type="match status" value="1"/>
</dbReference>
<name>A0A2N3HN04_9FLAO</name>
<comment type="caution">
    <text evidence="2">The sequence shown here is derived from an EMBL/GenBank/DDBJ whole genome shotgun (WGS) entry which is preliminary data.</text>
</comment>
<gene>
    <name evidence="2" type="ORF">CSW08_04035</name>
</gene>
<evidence type="ECO:0000256" key="1">
    <source>
        <dbReference type="SAM" id="Phobius"/>
    </source>
</evidence>
<feature type="transmembrane region" description="Helical" evidence="1">
    <location>
        <begin position="6"/>
        <end position="23"/>
    </location>
</feature>
<accession>A0A2N3HN04</accession>
<protein>
    <recommendedName>
        <fullName evidence="4">tRNA_anti-like</fullName>
    </recommendedName>
</protein>
<dbReference type="EMBL" id="PJEO01000014">
    <property type="protein sequence ID" value="PKQ46340.1"/>
    <property type="molecule type" value="Genomic_DNA"/>
</dbReference>
<evidence type="ECO:0008006" key="4">
    <source>
        <dbReference type="Google" id="ProtNLM"/>
    </source>
</evidence>
<keyword evidence="1" id="KW-0472">Membrane</keyword>
<dbReference type="InterPro" id="IPR024422">
    <property type="entry name" value="Protein_unknown_function_OB"/>
</dbReference>
<evidence type="ECO:0000313" key="2">
    <source>
        <dbReference type="EMBL" id="PKQ46340.1"/>
    </source>
</evidence>
<keyword evidence="3" id="KW-1185">Reference proteome</keyword>